<gene>
    <name evidence="2" type="ORF">TR51_04435</name>
</gene>
<proteinExistence type="predicted"/>
<dbReference type="InterPro" id="IPR001173">
    <property type="entry name" value="Glyco_trans_2-like"/>
</dbReference>
<dbReference type="Pfam" id="PF00535">
    <property type="entry name" value="Glycos_transf_2"/>
    <property type="match status" value="1"/>
</dbReference>
<reference evidence="2 3" key="1">
    <citation type="submission" date="2015-02" db="EMBL/GenBank/DDBJ databases">
        <title>Draft genome sequence of Kitasatospora griseola MF730-N6, a bafilomycin, terpentecin and satosporin producer.</title>
        <authorList>
            <person name="Arens J.C."/>
            <person name="Haltli B."/>
            <person name="Kerr R.G."/>
        </authorList>
    </citation>
    <scope>NUCLEOTIDE SEQUENCE [LARGE SCALE GENOMIC DNA]</scope>
    <source>
        <strain evidence="2 3">MF730-N6</strain>
    </source>
</reference>
<dbReference type="OrthoDB" id="4547437at2"/>
<evidence type="ECO:0000313" key="3">
    <source>
        <dbReference type="Proteomes" id="UP000032066"/>
    </source>
</evidence>
<dbReference type="Proteomes" id="UP000032066">
    <property type="component" value="Unassembled WGS sequence"/>
</dbReference>
<dbReference type="PATRIC" id="fig|2064.6.peg.984"/>
<dbReference type="SUPFAM" id="SSF53448">
    <property type="entry name" value="Nucleotide-diphospho-sugar transferases"/>
    <property type="match status" value="1"/>
</dbReference>
<evidence type="ECO:0000313" key="2">
    <source>
        <dbReference type="EMBL" id="KIQ66732.1"/>
    </source>
</evidence>
<dbReference type="PANTHER" id="PTHR43685:SF2">
    <property type="entry name" value="GLYCOSYLTRANSFERASE 2-LIKE DOMAIN-CONTAINING PROTEIN"/>
    <property type="match status" value="1"/>
</dbReference>
<dbReference type="InterPro" id="IPR029044">
    <property type="entry name" value="Nucleotide-diphossugar_trans"/>
</dbReference>
<name>A0A0D0Q2J5_KITGR</name>
<comment type="caution">
    <text evidence="2">The sequence shown here is derived from an EMBL/GenBank/DDBJ whole genome shotgun (WGS) entry which is preliminary data.</text>
</comment>
<dbReference type="RefSeq" id="WP_043908107.1">
    <property type="nucleotide sequence ID" value="NZ_JXZB01000001.1"/>
</dbReference>
<sequence length="299" mass="32526">MGREPLPSALPAPELLSVIIPARDAAALLPGQLAALSRQDHTGSWEVIVADNGSTDDTAATALRWADRLPGLRVVAASARPGINHARNIGAVTARGDVLVFCDADDTATPGWLRAMARAAGTAHLVGGYPAPYTTANHHARSWRTPQPRDRLPVALDYLPFAMGCSLGVRADVYHALGGFDEGYAGGGDEVEFCWRALLADYTLAYAPDAVMRYRLRERLGPLVRQAYGYGVGDARLMRDFRVHGLPAVTPAEAARTWLRLLRRLPELADREQAGRWCFDTAFRVGRLNGSIRHWVPCL</sequence>
<protein>
    <recommendedName>
        <fullName evidence="1">Glycosyltransferase 2-like domain-containing protein</fullName>
    </recommendedName>
</protein>
<dbReference type="PANTHER" id="PTHR43685">
    <property type="entry name" value="GLYCOSYLTRANSFERASE"/>
    <property type="match status" value="1"/>
</dbReference>
<organism evidence="2 3">
    <name type="scientific">Kitasatospora griseola</name>
    <name type="common">Streptomyces griseolosporeus</name>
    <dbReference type="NCBI Taxonomy" id="2064"/>
    <lineage>
        <taxon>Bacteria</taxon>
        <taxon>Bacillati</taxon>
        <taxon>Actinomycetota</taxon>
        <taxon>Actinomycetes</taxon>
        <taxon>Kitasatosporales</taxon>
        <taxon>Streptomycetaceae</taxon>
        <taxon>Kitasatospora</taxon>
    </lineage>
</organism>
<dbReference type="InterPro" id="IPR050834">
    <property type="entry name" value="Glycosyltransf_2"/>
</dbReference>
<evidence type="ECO:0000259" key="1">
    <source>
        <dbReference type="Pfam" id="PF00535"/>
    </source>
</evidence>
<accession>A0A0D0Q2J5</accession>
<dbReference type="STRING" id="2064.TR51_04435"/>
<dbReference type="AlphaFoldDB" id="A0A0D0Q2J5"/>
<dbReference type="EMBL" id="JXZB01000001">
    <property type="protein sequence ID" value="KIQ66732.1"/>
    <property type="molecule type" value="Genomic_DNA"/>
</dbReference>
<feature type="domain" description="Glycosyltransferase 2-like" evidence="1">
    <location>
        <begin position="17"/>
        <end position="174"/>
    </location>
</feature>
<dbReference type="Gene3D" id="3.90.550.10">
    <property type="entry name" value="Spore Coat Polysaccharide Biosynthesis Protein SpsA, Chain A"/>
    <property type="match status" value="1"/>
</dbReference>
<keyword evidence="3" id="KW-1185">Reference proteome</keyword>